<name>A0A6G1GR75_9PEZI</name>
<dbReference type="EMBL" id="ML977175">
    <property type="protein sequence ID" value="KAF1983441.1"/>
    <property type="molecule type" value="Genomic_DNA"/>
</dbReference>
<organism evidence="2 3">
    <name type="scientific">Aulographum hederae CBS 113979</name>
    <dbReference type="NCBI Taxonomy" id="1176131"/>
    <lineage>
        <taxon>Eukaryota</taxon>
        <taxon>Fungi</taxon>
        <taxon>Dikarya</taxon>
        <taxon>Ascomycota</taxon>
        <taxon>Pezizomycotina</taxon>
        <taxon>Dothideomycetes</taxon>
        <taxon>Pleosporomycetidae</taxon>
        <taxon>Aulographales</taxon>
        <taxon>Aulographaceae</taxon>
    </lineage>
</organism>
<keyword evidence="3" id="KW-1185">Reference proteome</keyword>
<feature type="compositionally biased region" description="Polar residues" evidence="1">
    <location>
        <begin position="1"/>
        <end position="12"/>
    </location>
</feature>
<dbReference type="AlphaFoldDB" id="A0A6G1GR75"/>
<gene>
    <name evidence="2" type="ORF">K402DRAFT_166496</name>
</gene>
<dbReference type="Proteomes" id="UP000800041">
    <property type="component" value="Unassembled WGS sequence"/>
</dbReference>
<sequence>MEAQTTETLTRGSSRRAVSGFAPGAETGPYRKIDGPTTPVLMGHGAESKAWQMRSANPAPSRLCQQPSIRDGYSYHQRFRLQHDGRCRMSVEAATATLILPLHPPVGVCSPDQDAAEMRDVYWYSLWRRCNETDADGRYQGMPDDLAEPAAPNRLQRPC</sequence>
<evidence type="ECO:0000313" key="3">
    <source>
        <dbReference type="Proteomes" id="UP000800041"/>
    </source>
</evidence>
<proteinExistence type="predicted"/>
<protein>
    <submittedName>
        <fullName evidence="2">Uncharacterized protein</fullName>
    </submittedName>
</protein>
<accession>A0A6G1GR75</accession>
<evidence type="ECO:0000313" key="2">
    <source>
        <dbReference type="EMBL" id="KAF1983441.1"/>
    </source>
</evidence>
<evidence type="ECO:0000256" key="1">
    <source>
        <dbReference type="SAM" id="MobiDB-lite"/>
    </source>
</evidence>
<feature type="region of interest" description="Disordered" evidence="1">
    <location>
        <begin position="1"/>
        <end position="36"/>
    </location>
</feature>
<feature type="region of interest" description="Disordered" evidence="1">
    <location>
        <begin position="137"/>
        <end position="159"/>
    </location>
</feature>
<reference evidence="2" key="1">
    <citation type="journal article" date="2020" name="Stud. Mycol.">
        <title>101 Dothideomycetes genomes: a test case for predicting lifestyles and emergence of pathogens.</title>
        <authorList>
            <person name="Haridas S."/>
            <person name="Albert R."/>
            <person name="Binder M."/>
            <person name="Bloem J."/>
            <person name="Labutti K."/>
            <person name="Salamov A."/>
            <person name="Andreopoulos B."/>
            <person name="Baker S."/>
            <person name="Barry K."/>
            <person name="Bills G."/>
            <person name="Bluhm B."/>
            <person name="Cannon C."/>
            <person name="Castanera R."/>
            <person name="Culley D."/>
            <person name="Daum C."/>
            <person name="Ezra D."/>
            <person name="Gonzalez J."/>
            <person name="Henrissat B."/>
            <person name="Kuo A."/>
            <person name="Liang C."/>
            <person name="Lipzen A."/>
            <person name="Lutzoni F."/>
            <person name="Magnuson J."/>
            <person name="Mondo S."/>
            <person name="Nolan M."/>
            <person name="Ohm R."/>
            <person name="Pangilinan J."/>
            <person name="Park H.-J."/>
            <person name="Ramirez L."/>
            <person name="Alfaro M."/>
            <person name="Sun H."/>
            <person name="Tritt A."/>
            <person name="Yoshinaga Y."/>
            <person name="Zwiers L.-H."/>
            <person name="Turgeon B."/>
            <person name="Goodwin S."/>
            <person name="Spatafora J."/>
            <person name="Crous P."/>
            <person name="Grigoriev I."/>
        </authorList>
    </citation>
    <scope>NUCLEOTIDE SEQUENCE</scope>
    <source>
        <strain evidence="2">CBS 113979</strain>
    </source>
</reference>